<feature type="transmembrane region" description="Helical" evidence="1">
    <location>
        <begin position="156"/>
        <end position="177"/>
    </location>
</feature>
<evidence type="ECO:0000313" key="3">
    <source>
        <dbReference type="Proteomes" id="UP000095300"/>
    </source>
</evidence>
<feature type="transmembrane region" description="Helical" evidence="1">
    <location>
        <begin position="59"/>
        <end position="79"/>
    </location>
</feature>
<dbReference type="OrthoDB" id="8085753at2759"/>
<dbReference type="VEuPathDB" id="VectorBase:SCAU006378"/>
<keyword evidence="3" id="KW-1185">Reference proteome</keyword>
<name>A0A1I8PAZ3_STOCA</name>
<keyword evidence="1" id="KW-0812">Transmembrane</keyword>
<gene>
    <name evidence="2" type="primary">106090971</name>
</gene>
<keyword evidence="1" id="KW-0472">Membrane</keyword>
<reference evidence="2" key="1">
    <citation type="submission" date="2020-05" db="UniProtKB">
        <authorList>
            <consortium name="EnsemblMetazoa"/>
        </authorList>
    </citation>
    <scope>IDENTIFICATION</scope>
    <source>
        <strain evidence="2">USDA</strain>
    </source>
</reference>
<organism evidence="2 3">
    <name type="scientific">Stomoxys calcitrans</name>
    <name type="common">Stable fly</name>
    <name type="synonym">Conops calcitrans</name>
    <dbReference type="NCBI Taxonomy" id="35570"/>
    <lineage>
        <taxon>Eukaryota</taxon>
        <taxon>Metazoa</taxon>
        <taxon>Ecdysozoa</taxon>
        <taxon>Arthropoda</taxon>
        <taxon>Hexapoda</taxon>
        <taxon>Insecta</taxon>
        <taxon>Pterygota</taxon>
        <taxon>Neoptera</taxon>
        <taxon>Endopterygota</taxon>
        <taxon>Diptera</taxon>
        <taxon>Brachycera</taxon>
        <taxon>Muscomorpha</taxon>
        <taxon>Muscoidea</taxon>
        <taxon>Muscidae</taxon>
        <taxon>Stomoxys</taxon>
    </lineage>
</organism>
<dbReference type="AlphaFoldDB" id="A0A1I8PAZ3"/>
<protein>
    <submittedName>
        <fullName evidence="2">Uncharacterized protein</fullName>
    </submittedName>
</protein>
<dbReference type="Proteomes" id="UP000095300">
    <property type="component" value="Unassembled WGS sequence"/>
</dbReference>
<evidence type="ECO:0000313" key="2">
    <source>
        <dbReference type="EnsemblMetazoa" id="SCAU006378-PC"/>
    </source>
</evidence>
<accession>A0A1I8PAZ3</accession>
<dbReference type="KEGG" id="scac:106090971"/>
<feature type="transmembrane region" description="Helical" evidence="1">
    <location>
        <begin position="130"/>
        <end position="149"/>
    </location>
</feature>
<proteinExistence type="predicted"/>
<keyword evidence="1" id="KW-1133">Transmembrane helix</keyword>
<dbReference type="EnsemblMetazoa" id="SCAU006378-RC">
    <property type="protein sequence ID" value="SCAU006378-PC"/>
    <property type="gene ID" value="SCAU006378"/>
</dbReference>
<sequence length="242" mass="27704">MYDACMMYVLSAFGMYELQNSKYQCSIKKDLNGKQFLNLAHFAKFIRTESTNKMACSKWPLFVAGFFIFVYTCLSLYYMGGLMGLYNFDEETTNDAEDKSSEKVVDPDNTTLDGENLKVMSREDIAECTIDLVSSIAVAIASVFLYVGLKMKMHKLILPWLVVSFLYVFVESIVLFIDDESEIEEATIFVVFLYVAAMWYPIYKQYKAIRCAKCKPQQQPTQLSFSTTEFVHHQTATAPVEV</sequence>
<evidence type="ECO:0000256" key="1">
    <source>
        <dbReference type="SAM" id="Phobius"/>
    </source>
</evidence>
<feature type="transmembrane region" description="Helical" evidence="1">
    <location>
        <begin position="183"/>
        <end position="203"/>
    </location>
</feature>